<dbReference type="EMBL" id="UWXJ01000002">
    <property type="protein sequence ID" value="VCZ27974.1"/>
    <property type="molecule type" value="Genomic_DNA"/>
</dbReference>
<evidence type="ECO:0000259" key="2">
    <source>
        <dbReference type="Pfam" id="PF07885"/>
    </source>
</evidence>
<dbReference type="InterPro" id="IPR013099">
    <property type="entry name" value="K_chnl_dom"/>
</dbReference>
<keyword evidence="1" id="KW-0812">Transmembrane</keyword>
<evidence type="ECO:0000313" key="6">
    <source>
        <dbReference type="Proteomes" id="UP000682682"/>
    </source>
</evidence>
<dbReference type="Pfam" id="PF07885">
    <property type="entry name" value="Ion_trans_2"/>
    <property type="match status" value="1"/>
</dbReference>
<reference evidence="3 6" key="2">
    <citation type="submission" date="2020-09" db="EMBL/GenBank/DDBJ databases">
        <title>Escherichia coli ST617 producing NDM-5 caused a small hospital outbreak.</title>
        <authorList>
            <person name="Bibbolino G."/>
            <person name="Di Lella F.M."/>
            <person name="Arcari G."/>
        </authorList>
    </citation>
    <scope>NUCLEOTIDE SEQUENCE [LARGE SCALE GENOMIC DNA]</scope>
    <source>
        <strain evidence="3 6">LT-1</strain>
        <plasmid evidence="3 6">pIncF</plasmid>
    </source>
</reference>
<dbReference type="SUPFAM" id="SSF81324">
    <property type="entry name" value="Voltage-gated potassium channels"/>
    <property type="match status" value="1"/>
</dbReference>
<dbReference type="RefSeq" id="WP_000912556.1">
    <property type="nucleotide sequence ID" value="NC_010558.1"/>
</dbReference>
<feature type="transmembrane region" description="Helical" evidence="1">
    <location>
        <begin position="153"/>
        <end position="174"/>
    </location>
</feature>
<keyword evidence="3" id="KW-0614">Plasmid</keyword>
<name>A0A1E2XDY3_ECOLX</name>
<dbReference type="AlphaFoldDB" id="A0A1E2XDY3"/>
<keyword evidence="3" id="KW-0407">Ion channel</keyword>
<keyword evidence="3" id="KW-0406">Ion transport</keyword>
<organism evidence="4 5">
    <name type="scientific">Escherichia coli</name>
    <dbReference type="NCBI Taxonomy" id="562"/>
    <lineage>
        <taxon>Bacteria</taxon>
        <taxon>Pseudomonadati</taxon>
        <taxon>Pseudomonadota</taxon>
        <taxon>Gammaproteobacteria</taxon>
        <taxon>Enterobacterales</taxon>
        <taxon>Enterobacteriaceae</taxon>
        <taxon>Escherichia</taxon>
    </lineage>
</organism>
<keyword evidence="1" id="KW-0472">Membrane</keyword>
<keyword evidence="1" id="KW-1133">Transmembrane helix</keyword>
<dbReference type="EMBL" id="MW048884">
    <property type="protein sequence ID" value="QSX26105.1"/>
    <property type="molecule type" value="Genomic_DNA"/>
</dbReference>
<evidence type="ECO:0000313" key="5">
    <source>
        <dbReference type="Proteomes" id="UP000281521"/>
    </source>
</evidence>
<evidence type="ECO:0000313" key="4">
    <source>
        <dbReference type="EMBL" id="VCZ27974.1"/>
    </source>
</evidence>
<reference evidence="4 5" key="1">
    <citation type="submission" date="2018-10" db="EMBL/GenBank/DDBJ databases">
        <authorList>
            <person name="Noll B N."/>
        </authorList>
    </citation>
    <scope>NUCLEOTIDE SEQUENCE [LARGE SCALE GENOMIC DNA]</scope>
    <source>
        <strain evidence="4">Ecoli022</strain>
    </source>
</reference>
<sequence>MLKIIKQHKFAFLFTALLSTFFLNMFPPSAAGYELNTVLQIVAGVNLLQRRYQVVSFIVLLIMFVTTHWLHPVNAMIQLYYGSYLVFFIILSVIVFRQVIFSARINTESICAALSGFLLIGYIGFFMFSAIENHMPGAFRGLSNDELQMMNELFYYSFISILTVGYGDIVAVSWPARNATILVILTGYIYSLVFIARIVSGFSVSEK</sequence>
<feature type="transmembrane region" description="Helical" evidence="1">
    <location>
        <begin position="180"/>
        <end position="199"/>
    </location>
</feature>
<protein>
    <submittedName>
        <fullName evidence="3">Potassium channel family</fullName>
    </submittedName>
</protein>
<dbReference type="Proteomes" id="UP000281521">
    <property type="component" value="Unassembled WGS sequence"/>
</dbReference>
<dbReference type="Proteomes" id="UP000682682">
    <property type="component" value="Plasmid pIncF"/>
</dbReference>
<accession>A0A1E2XDY3</accession>
<feature type="transmembrane region" description="Helical" evidence="1">
    <location>
        <begin position="52"/>
        <end position="70"/>
    </location>
</feature>
<geneLocation type="plasmid" evidence="3 6">
    <name>pIncF</name>
</geneLocation>
<feature type="transmembrane region" description="Helical" evidence="1">
    <location>
        <begin position="79"/>
        <end position="100"/>
    </location>
</feature>
<gene>
    <name evidence="4" type="ORF">BANRA_05330</name>
    <name evidence="3" type="ORF">ID255_p0335</name>
</gene>
<proteinExistence type="predicted"/>
<dbReference type="GO" id="GO:0034220">
    <property type="term" value="P:monoatomic ion transmembrane transport"/>
    <property type="evidence" value="ECO:0007669"/>
    <property type="project" value="UniProtKB-KW"/>
</dbReference>
<evidence type="ECO:0000256" key="1">
    <source>
        <dbReference type="SAM" id="Phobius"/>
    </source>
</evidence>
<keyword evidence="3" id="KW-0813">Transport</keyword>
<feature type="domain" description="Potassium channel" evidence="2">
    <location>
        <begin position="152"/>
        <end position="199"/>
    </location>
</feature>
<evidence type="ECO:0000313" key="3">
    <source>
        <dbReference type="EMBL" id="QSX26105.1"/>
    </source>
</evidence>
<dbReference type="Gene3D" id="1.10.287.70">
    <property type="match status" value="1"/>
</dbReference>
<feature type="transmembrane region" description="Helical" evidence="1">
    <location>
        <begin position="112"/>
        <end position="132"/>
    </location>
</feature>